<organism evidence="1 2">
    <name type="scientific">Crenichthys baileyi</name>
    <name type="common">White River springfish</name>
    <dbReference type="NCBI Taxonomy" id="28760"/>
    <lineage>
        <taxon>Eukaryota</taxon>
        <taxon>Metazoa</taxon>
        <taxon>Chordata</taxon>
        <taxon>Craniata</taxon>
        <taxon>Vertebrata</taxon>
        <taxon>Euteleostomi</taxon>
        <taxon>Actinopterygii</taxon>
        <taxon>Neopterygii</taxon>
        <taxon>Teleostei</taxon>
        <taxon>Neoteleostei</taxon>
        <taxon>Acanthomorphata</taxon>
        <taxon>Ovalentaria</taxon>
        <taxon>Atherinomorphae</taxon>
        <taxon>Cyprinodontiformes</taxon>
        <taxon>Goodeidae</taxon>
        <taxon>Crenichthys</taxon>
    </lineage>
</organism>
<protein>
    <submittedName>
        <fullName evidence="1">Uncharacterized protein</fullName>
    </submittedName>
</protein>
<dbReference type="EMBL" id="JAHHUM010002641">
    <property type="protein sequence ID" value="KAK5601890.1"/>
    <property type="molecule type" value="Genomic_DNA"/>
</dbReference>
<evidence type="ECO:0000313" key="1">
    <source>
        <dbReference type="EMBL" id="KAK5601890.1"/>
    </source>
</evidence>
<dbReference type="AlphaFoldDB" id="A0AAV9QZT1"/>
<keyword evidence="2" id="KW-1185">Reference proteome</keyword>
<comment type="caution">
    <text evidence="1">The sequence shown here is derived from an EMBL/GenBank/DDBJ whole genome shotgun (WGS) entry which is preliminary data.</text>
</comment>
<name>A0AAV9QZT1_9TELE</name>
<sequence>MRSRRRSQADGSDLGVDNLGQLILEVIANPDLPLEDMPTLPRKGVLELQAILLHHQFRRLGQQWSQTQAKVGEFIVTSEAWHRDRVLQIPGTVLHWTDTPLTLAPPRRYDWQCKWFEFHIEVYTPSEQP</sequence>
<evidence type="ECO:0000313" key="2">
    <source>
        <dbReference type="Proteomes" id="UP001311232"/>
    </source>
</evidence>
<reference evidence="1 2" key="1">
    <citation type="submission" date="2021-06" db="EMBL/GenBank/DDBJ databases">
        <authorList>
            <person name="Palmer J.M."/>
        </authorList>
    </citation>
    <scope>NUCLEOTIDE SEQUENCE [LARGE SCALE GENOMIC DNA]</scope>
    <source>
        <strain evidence="1 2">MEX-2019</strain>
        <tissue evidence="1">Muscle</tissue>
    </source>
</reference>
<accession>A0AAV9QZT1</accession>
<gene>
    <name evidence="1" type="ORF">CRENBAI_019310</name>
</gene>
<dbReference type="Proteomes" id="UP001311232">
    <property type="component" value="Unassembled WGS sequence"/>
</dbReference>
<proteinExistence type="predicted"/>